<evidence type="ECO:0000256" key="1">
    <source>
        <dbReference type="SAM" id="MobiDB-lite"/>
    </source>
</evidence>
<dbReference type="PANTHER" id="PTHR33667">
    <property type="entry name" value="SI:DKEY-57N24.6"/>
    <property type="match status" value="1"/>
</dbReference>
<reference evidence="2" key="2">
    <citation type="submission" date="2020-12" db="EMBL/GenBank/DDBJ databases">
        <authorList>
            <person name="Kanost M."/>
        </authorList>
    </citation>
    <scope>NUCLEOTIDE SEQUENCE</scope>
</reference>
<dbReference type="AlphaFoldDB" id="A0A921Z154"/>
<dbReference type="EMBL" id="JH668362">
    <property type="protein sequence ID" value="KAG6448840.1"/>
    <property type="molecule type" value="Genomic_DNA"/>
</dbReference>
<keyword evidence="3" id="KW-1185">Reference proteome</keyword>
<gene>
    <name evidence="2" type="ORF">O3G_MSEX005739</name>
</gene>
<feature type="region of interest" description="Disordered" evidence="1">
    <location>
        <begin position="221"/>
        <end position="242"/>
    </location>
</feature>
<comment type="caution">
    <text evidence="2">The sequence shown here is derived from an EMBL/GenBank/DDBJ whole genome shotgun (WGS) entry which is preliminary data.</text>
</comment>
<feature type="compositionally biased region" description="Basic and acidic residues" evidence="1">
    <location>
        <begin position="227"/>
        <end position="242"/>
    </location>
</feature>
<sequence length="720" mass="80508">MMSKTVKSTNNADLTKLCKSSFTLTFAVEVVGLDVWHDCNEGWLDLGPCTQGIKIQYQLYPGLAFDVDILIWPHAAKIWSGAQYGWVRTWQFLERRWLTFTIRHLLPVRVADLRFHIVTVVPTAGMGSLGANAKNDRNVEVYLPPLKFGERRYFGSVMDSEEAMLDFIQGLIWSAVVDFIPLSYSDGTFDVPQPVTDIRHQDAILYHVRETILSRNVSEDIEETFEPEEKSKDTSQKSKERKKPVEIPKVKYEIKLSGNAILAGAGRVIPFEVVGDKPPEVGETIVLISTNNLPAQDDQPIVFVNIEKLCDAPVRELRKLGITQLYTRWRLGDEVHDCLPQTIKSRNVYFNDHHVLPLANDNASAICASFLDTPYEIELRGIRVLPSAGSKPKFFGYEKKDRDFGMTMPPKLNVNTDIDMLIAVVKIDSKILAKGTNGFISGEYPIFPPRTGVVPLSREGVCTNDINYIRAPVRPQLVVPPSVILEAQMTLEVSIGLVGCKPPRLTPCFSRLYSLISVSNAIIAVLKQIAEINEHILLDGKREDLLTGFALDSGDVVVLFLEGPKDGKILQVWDMMADFYPKVKPIFSSSARYPTRIYPELLLAAMMPFNVLKMYVPLAALLACPPVYARPALPLPTRSAVLKVGRLITNKLNTAPTREELPTAAELKSFRLELCVAPRPTPVTITDNPTTKIGNFFLIVNIDVDILNVLFVFVMCCHIS</sequence>
<protein>
    <submittedName>
        <fullName evidence="2">Uncharacterized protein</fullName>
    </submittedName>
</protein>
<evidence type="ECO:0000313" key="3">
    <source>
        <dbReference type="Proteomes" id="UP000791440"/>
    </source>
</evidence>
<proteinExistence type="predicted"/>
<organism evidence="2 3">
    <name type="scientific">Manduca sexta</name>
    <name type="common">Tobacco hawkmoth</name>
    <name type="synonym">Tobacco hornworm</name>
    <dbReference type="NCBI Taxonomy" id="7130"/>
    <lineage>
        <taxon>Eukaryota</taxon>
        <taxon>Metazoa</taxon>
        <taxon>Ecdysozoa</taxon>
        <taxon>Arthropoda</taxon>
        <taxon>Hexapoda</taxon>
        <taxon>Insecta</taxon>
        <taxon>Pterygota</taxon>
        <taxon>Neoptera</taxon>
        <taxon>Endopterygota</taxon>
        <taxon>Lepidoptera</taxon>
        <taxon>Glossata</taxon>
        <taxon>Ditrysia</taxon>
        <taxon>Bombycoidea</taxon>
        <taxon>Sphingidae</taxon>
        <taxon>Sphinginae</taxon>
        <taxon>Sphingini</taxon>
        <taxon>Manduca</taxon>
    </lineage>
</organism>
<dbReference type="Proteomes" id="UP000791440">
    <property type="component" value="Unassembled WGS sequence"/>
</dbReference>
<evidence type="ECO:0000313" key="2">
    <source>
        <dbReference type="EMBL" id="KAG6448840.1"/>
    </source>
</evidence>
<name>A0A921Z154_MANSE</name>
<reference evidence="2" key="1">
    <citation type="journal article" date="2016" name="Insect Biochem. Mol. Biol.">
        <title>Multifaceted biological insights from a draft genome sequence of the tobacco hornworm moth, Manduca sexta.</title>
        <authorList>
            <person name="Kanost M.R."/>
            <person name="Arrese E.L."/>
            <person name="Cao X."/>
            <person name="Chen Y.R."/>
            <person name="Chellapilla S."/>
            <person name="Goldsmith M.R."/>
            <person name="Grosse-Wilde E."/>
            <person name="Heckel D.G."/>
            <person name="Herndon N."/>
            <person name="Jiang H."/>
            <person name="Papanicolaou A."/>
            <person name="Qu J."/>
            <person name="Soulages J.L."/>
            <person name="Vogel H."/>
            <person name="Walters J."/>
            <person name="Waterhouse R.M."/>
            <person name="Ahn S.J."/>
            <person name="Almeida F.C."/>
            <person name="An C."/>
            <person name="Aqrawi P."/>
            <person name="Bretschneider A."/>
            <person name="Bryant W.B."/>
            <person name="Bucks S."/>
            <person name="Chao H."/>
            <person name="Chevignon G."/>
            <person name="Christen J.M."/>
            <person name="Clarke D.F."/>
            <person name="Dittmer N.T."/>
            <person name="Ferguson L.C.F."/>
            <person name="Garavelou S."/>
            <person name="Gordon K.H.J."/>
            <person name="Gunaratna R.T."/>
            <person name="Han Y."/>
            <person name="Hauser F."/>
            <person name="He Y."/>
            <person name="Heidel-Fischer H."/>
            <person name="Hirsh A."/>
            <person name="Hu Y."/>
            <person name="Jiang H."/>
            <person name="Kalra D."/>
            <person name="Klinner C."/>
            <person name="Konig C."/>
            <person name="Kovar C."/>
            <person name="Kroll A.R."/>
            <person name="Kuwar S.S."/>
            <person name="Lee S.L."/>
            <person name="Lehman R."/>
            <person name="Li K."/>
            <person name="Li Z."/>
            <person name="Liang H."/>
            <person name="Lovelace S."/>
            <person name="Lu Z."/>
            <person name="Mansfield J.H."/>
            <person name="McCulloch K.J."/>
            <person name="Mathew T."/>
            <person name="Morton B."/>
            <person name="Muzny D.M."/>
            <person name="Neunemann D."/>
            <person name="Ongeri F."/>
            <person name="Pauchet Y."/>
            <person name="Pu L.L."/>
            <person name="Pyrousis I."/>
            <person name="Rao X.J."/>
            <person name="Redding A."/>
            <person name="Roesel C."/>
            <person name="Sanchez-Gracia A."/>
            <person name="Schaack S."/>
            <person name="Shukla A."/>
            <person name="Tetreau G."/>
            <person name="Wang Y."/>
            <person name="Xiong G.H."/>
            <person name="Traut W."/>
            <person name="Walsh T.K."/>
            <person name="Worley K.C."/>
            <person name="Wu D."/>
            <person name="Wu W."/>
            <person name="Wu Y.Q."/>
            <person name="Zhang X."/>
            <person name="Zou Z."/>
            <person name="Zucker H."/>
            <person name="Briscoe A.D."/>
            <person name="Burmester T."/>
            <person name="Clem R.J."/>
            <person name="Feyereisen R."/>
            <person name="Grimmelikhuijzen C.J.P."/>
            <person name="Hamodrakas S.J."/>
            <person name="Hansson B.S."/>
            <person name="Huguet E."/>
            <person name="Jermiin L.S."/>
            <person name="Lan Q."/>
            <person name="Lehman H.K."/>
            <person name="Lorenzen M."/>
            <person name="Merzendorfer H."/>
            <person name="Michalopoulos I."/>
            <person name="Morton D.B."/>
            <person name="Muthukrishnan S."/>
            <person name="Oakeshott J.G."/>
            <person name="Palmer W."/>
            <person name="Park Y."/>
            <person name="Passarelli A.L."/>
            <person name="Rozas J."/>
            <person name="Schwartz L.M."/>
            <person name="Smith W."/>
            <person name="Southgate A."/>
            <person name="Vilcinskas A."/>
            <person name="Vogt R."/>
            <person name="Wang P."/>
            <person name="Werren J."/>
            <person name="Yu X.Q."/>
            <person name="Zhou J.J."/>
            <person name="Brown S.J."/>
            <person name="Scherer S.E."/>
            <person name="Richards S."/>
            <person name="Blissard G.W."/>
        </authorList>
    </citation>
    <scope>NUCLEOTIDE SEQUENCE</scope>
</reference>
<dbReference type="PANTHER" id="PTHR33667:SF7">
    <property type="entry name" value="RIKEN CDNA 1810020O05 GENE"/>
    <property type="match status" value="1"/>
</dbReference>
<accession>A0A921Z154</accession>